<keyword evidence="17" id="KW-1185">Reference proteome</keyword>
<dbReference type="EMBL" id="BPVZ01000002">
    <property type="protein sequence ID" value="GKU87441.1"/>
    <property type="molecule type" value="Genomic_DNA"/>
</dbReference>
<keyword evidence="9" id="KW-0325">Glycoprotein</keyword>
<evidence type="ECO:0000256" key="1">
    <source>
        <dbReference type="ARBA" id="ARBA00004141"/>
    </source>
</evidence>
<feature type="transmembrane region" description="Helical" evidence="14">
    <location>
        <begin position="479"/>
        <end position="497"/>
    </location>
</feature>
<keyword evidence="11" id="KW-0407">Ion channel</keyword>
<dbReference type="InterPro" id="IPR001828">
    <property type="entry name" value="ANF_lig-bd_rcpt"/>
</dbReference>
<evidence type="ECO:0000256" key="7">
    <source>
        <dbReference type="ARBA" id="ARBA00023136"/>
    </source>
</evidence>
<keyword evidence="10" id="KW-1071">Ligand-gated ion channel</keyword>
<dbReference type="Gene3D" id="3.40.50.2300">
    <property type="match status" value="2"/>
</dbReference>
<dbReference type="InterPro" id="IPR028082">
    <property type="entry name" value="Peripla_BP_I"/>
</dbReference>
<evidence type="ECO:0000256" key="8">
    <source>
        <dbReference type="ARBA" id="ARBA00023170"/>
    </source>
</evidence>
<evidence type="ECO:0000259" key="15">
    <source>
        <dbReference type="SMART" id="SM00079"/>
    </source>
</evidence>
<evidence type="ECO:0000256" key="10">
    <source>
        <dbReference type="ARBA" id="ARBA00023286"/>
    </source>
</evidence>
<evidence type="ECO:0000256" key="3">
    <source>
        <dbReference type="ARBA" id="ARBA00022448"/>
    </source>
</evidence>
<evidence type="ECO:0000256" key="6">
    <source>
        <dbReference type="ARBA" id="ARBA00023065"/>
    </source>
</evidence>
<evidence type="ECO:0000256" key="12">
    <source>
        <dbReference type="ARBA" id="ARBA00049638"/>
    </source>
</evidence>
<dbReference type="InterPro" id="IPR001320">
    <property type="entry name" value="Iontro_rcpt_C"/>
</dbReference>
<keyword evidence="8" id="KW-0675">Receptor</keyword>
<dbReference type="CDD" id="cd19990">
    <property type="entry name" value="PBP1_GABAb_receptor_plant"/>
    <property type="match status" value="1"/>
</dbReference>
<dbReference type="AlphaFoldDB" id="A0AAV5HPN2"/>
<dbReference type="FunFam" id="3.40.50.2300:FF:000081">
    <property type="entry name" value="Glutamate receptor"/>
    <property type="match status" value="1"/>
</dbReference>
<organism evidence="16 17">
    <name type="scientific">Rubroshorea leprosula</name>
    <dbReference type="NCBI Taxonomy" id="152421"/>
    <lineage>
        <taxon>Eukaryota</taxon>
        <taxon>Viridiplantae</taxon>
        <taxon>Streptophyta</taxon>
        <taxon>Embryophyta</taxon>
        <taxon>Tracheophyta</taxon>
        <taxon>Spermatophyta</taxon>
        <taxon>Magnoliopsida</taxon>
        <taxon>eudicotyledons</taxon>
        <taxon>Gunneridae</taxon>
        <taxon>Pentapetalae</taxon>
        <taxon>rosids</taxon>
        <taxon>malvids</taxon>
        <taxon>Malvales</taxon>
        <taxon>Dipterocarpaceae</taxon>
        <taxon>Rubroshorea</taxon>
    </lineage>
</organism>
<evidence type="ECO:0000256" key="2">
    <source>
        <dbReference type="ARBA" id="ARBA00011095"/>
    </source>
</evidence>
<keyword evidence="3" id="KW-0813">Transport</keyword>
<dbReference type="SUPFAM" id="SSF53822">
    <property type="entry name" value="Periplasmic binding protein-like I"/>
    <property type="match status" value="1"/>
</dbReference>
<dbReference type="GO" id="GO:0015276">
    <property type="term" value="F:ligand-gated monoatomic ion channel activity"/>
    <property type="evidence" value="ECO:0007669"/>
    <property type="project" value="InterPro"/>
</dbReference>
<accession>A0AAV5HPN2</accession>
<evidence type="ECO:0000256" key="4">
    <source>
        <dbReference type="ARBA" id="ARBA00022692"/>
    </source>
</evidence>
<proteinExistence type="predicted"/>
<feature type="domain" description="Ionotropic glutamate receptor C-terminal" evidence="15">
    <location>
        <begin position="349"/>
        <end position="573"/>
    </location>
</feature>
<gene>
    <name evidence="16" type="ORF">SLEP1_g1836</name>
</gene>
<keyword evidence="6" id="KW-0406">Ion transport</keyword>
<evidence type="ECO:0000256" key="13">
    <source>
        <dbReference type="SAM" id="MobiDB-lite"/>
    </source>
</evidence>
<comment type="caution">
    <text evidence="16">The sequence shown here is derived from an EMBL/GenBank/DDBJ whole genome shotgun (WGS) entry which is preliminary data.</text>
</comment>
<dbReference type="PANTHER" id="PTHR34836:SF1">
    <property type="entry name" value="OS09G0428600 PROTEIN"/>
    <property type="match status" value="1"/>
</dbReference>
<dbReference type="CDD" id="cd13686">
    <property type="entry name" value="GluR_Plant"/>
    <property type="match status" value="1"/>
</dbReference>
<reference evidence="16 17" key="1">
    <citation type="journal article" date="2021" name="Commun. Biol.">
        <title>The genome of Shorea leprosula (Dipterocarpaceae) highlights the ecological relevance of drought in aseasonal tropical rainforests.</title>
        <authorList>
            <person name="Ng K.K.S."/>
            <person name="Kobayashi M.J."/>
            <person name="Fawcett J.A."/>
            <person name="Hatakeyama M."/>
            <person name="Paape T."/>
            <person name="Ng C.H."/>
            <person name="Ang C.C."/>
            <person name="Tnah L.H."/>
            <person name="Lee C.T."/>
            <person name="Nishiyama T."/>
            <person name="Sese J."/>
            <person name="O'Brien M.J."/>
            <person name="Copetti D."/>
            <person name="Mohd Noor M.I."/>
            <person name="Ong R.C."/>
            <person name="Putra M."/>
            <person name="Sireger I.Z."/>
            <person name="Indrioko S."/>
            <person name="Kosugi Y."/>
            <person name="Izuno A."/>
            <person name="Isagi Y."/>
            <person name="Lee S.L."/>
            <person name="Shimizu K.K."/>
        </authorList>
    </citation>
    <scope>NUCLEOTIDE SEQUENCE [LARGE SCALE GENOMIC DNA]</scope>
    <source>
        <strain evidence="16">214</strain>
    </source>
</reference>
<dbReference type="FunFam" id="3.40.50.2300:FF:000310">
    <property type="entry name" value="Glutamate receptor"/>
    <property type="match status" value="1"/>
</dbReference>
<dbReference type="SMART" id="SM00079">
    <property type="entry name" value="PBPe"/>
    <property type="match status" value="1"/>
</dbReference>
<keyword evidence="7 14" id="KW-0472">Membrane</keyword>
<keyword evidence="4 14" id="KW-0812">Transmembrane</keyword>
<protein>
    <recommendedName>
        <fullName evidence="15">Ionotropic glutamate receptor C-terminal domain-containing protein</fullName>
    </recommendedName>
</protein>
<comment type="function">
    <text evidence="12">Glutamate-gated receptor that probably acts as a non-selective cation channel. May be involved in light-signal transduction and calcium homeostasis via the regulation of calcium influx into cells.</text>
</comment>
<dbReference type="Pfam" id="PF00497">
    <property type="entry name" value="SBP_bac_3"/>
    <property type="match status" value="1"/>
</dbReference>
<dbReference type="Proteomes" id="UP001054252">
    <property type="component" value="Unassembled WGS sequence"/>
</dbReference>
<dbReference type="InterPro" id="IPR015683">
    <property type="entry name" value="Ionotropic_Glu_rcpt"/>
</dbReference>
<evidence type="ECO:0000256" key="9">
    <source>
        <dbReference type="ARBA" id="ARBA00023180"/>
    </source>
</evidence>
<dbReference type="InterPro" id="IPR044440">
    <property type="entry name" value="GABAb_receptor_plant_PBP1"/>
</dbReference>
<evidence type="ECO:0000256" key="5">
    <source>
        <dbReference type="ARBA" id="ARBA00022989"/>
    </source>
</evidence>
<dbReference type="FunFam" id="3.40.190.10:FF:000103">
    <property type="entry name" value="Glutamate receptor"/>
    <property type="match status" value="1"/>
</dbReference>
<evidence type="ECO:0000256" key="11">
    <source>
        <dbReference type="ARBA" id="ARBA00023303"/>
    </source>
</evidence>
<name>A0AAV5HPN2_9ROSI</name>
<comment type="subunit">
    <text evidence="2">May form heteromers.</text>
</comment>
<dbReference type="GO" id="GO:0016020">
    <property type="term" value="C:membrane"/>
    <property type="evidence" value="ECO:0007669"/>
    <property type="project" value="UniProtKB-SubCell"/>
</dbReference>
<evidence type="ECO:0000313" key="17">
    <source>
        <dbReference type="Proteomes" id="UP001054252"/>
    </source>
</evidence>
<evidence type="ECO:0000313" key="16">
    <source>
        <dbReference type="EMBL" id="GKU87441.1"/>
    </source>
</evidence>
<evidence type="ECO:0000256" key="14">
    <source>
        <dbReference type="SAM" id="Phobius"/>
    </source>
</evidence>
<dbReference type="SUPFAM" id="SSF53850">
    <property type="entry name" value="Periplasmic binding protein-like II"/>
    <property type="match status" value="1"/>
</dbReference>
<keyword evidence="5 14" id="KW-1133">Transmembrane helix</keyword>
<feature type="transmembrane region" description="Helical" evidence="14">
    <location>
        <begin position="594"/>
        <end position="618"/>
    </location>
</feature>
<feature type="region of interest" description="Disordered" evidence="13">
    <location>
        <begin position="658"/>
        <end position="686"/>
    </location>
</feature>
<dbReference type="Pfam" id="PF01094">
    <property type="entry name" value="ANF_receptor"/>
    <property type="match status" value="1"/>
</dbReference>
<comment type="subcellular location">
    <subcellularLocation>
        <location evidence="1">Membrane</location>
        <topology evidence="1">Multi-pass membrane protein</topology>
    </subcellularLocation>
</comment>
<feature type="compositionally biased region" description="Polar residues" evidence="13">
    <location>
        <begin position="671"/>
        <end position="686"/>
    </location>
</feature>
<sequence length="686" mass="76663">MEANFVISLGNKSQVPIISFSATSPSLTSIRSPYFFRATQNDSSQVRAISAIIQAFGWREAVPICEDNEFGEGLIPYLSDALEDVNARIPYRSVISPGATDEEIKDELYKLMTMKTRVFIVHMAPNLGCRVFNKAEEIGMMTEGYVWIMTDGLTNHRLMDCWDMDSKLQGVLGVRSYVPKSKKLDNFKLRWKRKFLQDNSSMVNAELDIFGLWAYDATFALAMAVERLGTANFSFDMSNVPQTVRTELQSIRVSQNGPKLIQTLSNTRFKGLSGEFGFTNGQLKPSAFQIVNGERGIGFWTSKYGFVKKLNFTNVTRYSTSRENLGTIIWPGDSNTVPKGWEIPTNGKRLKIGVPVKEGSSVFVKEMLDPSTNSTIITGYSIDVFNAVMGAMPYAVTYDFIPFKNSDGKMTGSYNDLVYQVFLGNYDAVVGDISIVVNRSLYVDFTLPYTESGVVMVVPIQGDSKKNAWVFLKPLTSDLWVTSACFFVFIGFVVWVLEHRISEDFRGPPLYQIGTSLSFSLQTVVFAQRERVTDGFGFAFPRGSPLVADVNRAILNVADSDKLREIENTWFQTQTSCSDSTPTVSSNSLGLESFWGLFLVAGAAAIFTLIIFVAEFLYKQKDVWLDSEASVRNKILKLSRIFNAKDLSSHTFRQTYERSRNDSGVHVIGSDETSPNTNNLQGSPSY</sequence>
<dbReference type="PANTHER" id="PTHR34836">
    <property type="entry name" value="OS06G0188250 PROTEIN"/>
    <property type="match status" value="1"/>
</dbReference>
<dbReference type="InterPro" id="IPR001638">
    <property type="entry name" value="Solute-binding_3/MltF_N"/>
</dbReference>
<dbReference type="Gene3D" id="3.40.190.10">
    <property type="entry name" value="Periplasmic binding protein-like II"/>
    <property type="match status" value="2"/>
</dbReference>